<gene>
    <name evidence="1" type="ORF">ENN94_04070</name>
</gene>
<dbReference type="Proteomes" id="UP000886162">
    <property type="component" value="Unassembled WGS sequence"/>
</dbReference>
<accession>A0A831LS64</accession>
<organism evidence="1">
    <name type="scientific">Geoalkalibacter subterraneus</name>
    <dbReference type="NCBI Taxonomy" id="483547"/>
    <lineage>
        <taxon>Bacteria</taxon>
        <taxon>Pseudomonadati</taxon>
        <taxon>Thermodesulfobacteriota</taxon>
        <taxon>Desulfuromonadia</taxon>
        <taxon>Desulfuromonadales</taxon>
        <taxon>Geoalkalibacteraceae</taxon>
        <taxon>Geoalkalibacter</taxon>
    </lineage>
</organism>
<dbReference type="AlphaFoldDB" id="A0A831LS64"/>
<protein>
    <submittedName>
        <fullName evidence="1">Uncharacterized protein</fullName>
    </submittedName>
</protein>
<name>A0A831LS64_9BACT</name>
<reference evidence="1" key="1">
    <citation type="journal article" date="2020" name="mSystems">
        <title>Genome- and Community-Level Interaction Insights into Carbon Utilization and Element Cycling Functions of Hydrothermarchaeota in Hydrothermal Sediment.</title>
        <authorList>
            <person name="Zhou Z."/>
            <person name="Liu Y."/>
            <person name="Xu W."/>
            <person name="Pan J."/>
            <person name="Luo Z.H."/>
            <person name="Li M."/>
        </authorList>
    </citation>
    <scope>NUCLEOTIDE SEQUENCE [LARGE SCALE GENOMIC DNA]</scope>
    <source>
        <strain evidence="1">SpSt-1220</strain>
    </source>
</reference>
<dbReference type="EMBL" id="DSDO01000285">
    <property type="protein sequence ID" value="HDR46860.1"/>
    <property type="molecule type" value="Genomic_DNA"/>
</dbReference>
<proteinExistence type="predicted"/>
<evidence type="ECO:0000313" key="1">
    <source>
        <dbReference type="EMBL" id="HDR46860.1"/>
    </source>
</evidence>
<comment type="caution">
    <text evidence="1">The sequence shown here is derived from an EMBL/GenBank/DDBJ whole genome shotgun (WGS) entry which is preliminary data.</text>
</comment>
<sequence>MEISDPYFEQSLNNGLIVEVQDLTRRYYGDYHKVTLEVTLRVPLVGGLFSDQNHPGEALEKARRILGDEARSVLRLERMGVPSDMVETIRTRLWESYHRSSFGYFQRPDYPAKLVRQLLDKRKKTRPFLQPVT</sequence>